<feature type="transmembrane region" description="Helical" evidence="11">
    <location>
        <begin position="12"/>
        <end position="35"/>
    </location>
</feature>
<organism evidence="12 13">
    <name type="scientific">Lates japonicus</name>
    <name type="common">Japanese lates</name>
    <dbReference type="NCBI Taxonomy" id="270547"/>
    <lineage>
        <taxon>Eukaryota</taxon>
        <taxon>Metazoa</taxon>
        <taxon>Chordata</taxon>
        <taxon>Craniata</taxon>
        <taxon>Vertebrata</taxon>
        <taxon>Euteleostomi</taxon>
        <taxon>Actinopterygii</taxon>
        <taxon>Neopterygii</taxon>
        <taxon>Teleostei</taxon>
        <taxon>Neoteleostei</taxon>
        <taxon>Acanthomorphata</taxon>
        <taxon>Carangaria</taxon>
        <taxon>Carangaria incertae sedis</taxon>
        <taxon>Centropomidae</taxon>
        <taxon>Lates</taxon>
    </lineage>
</organism>
<gene>
    <name evidence="12" type="ORF">AKAME5_001194200</name>
</gene>
<keyword evidence="8 11" id="KW-0472">Membrane</keyword>
<evidence type="ECO:0000313" key="13">
    <source>
        <dbReference type="Proteomes" id="UP001279410"/>
    </source>
</evidence>
<dbReference type="PANTHER" id="PTHR14076:SF9">
    <property type="entry name" value="RECEPTOR ACTIVITY-MODIFYING PROTEIN 2"/>
    <property type="match status" value="1"/>
</dbReference>
<dbReference type="GO" id="GO:0006816">
    <property type="term" value="P:calcium ion transport"/>
    <property type="evidence" value="ECO:0007669"/>
    <property type="project" value="TreeGrafter"/>
</dbReference>
<dbReference type="GO" id="GO:0007186">
    <property type="term" value="P:G protein-coupled receptor signaling pathway"/>
    <property type="evidence" value="ECO:0007669"/>
    <property type="project" value="TreeGrafter"/>
</dbReference>
<evidence type="ECO:0000256" key="2">
    <source>
        <dbReference type="ARBA" id="ARBA00007087"/>
    </source>
</evidence>
<evidence type="ECO:0000256" key="11">
    <source>
        <dbReference type="SAM" id="Phobius"/>
    </source>
</evidence>
<dbReference type="GO" id="GO:0001525">
    <property type="term" value="P:angiogenesis"/>
    <property type="evidence" value="ECO:0007669"/>
    <property type="project" value="TreeGrafter"/>
</dbReference>
<evidence type="ECO:0000256" key="7">
    <source>
        <dbReference type="ARBA" id="ARBA00022989"/>
    </source>
</evidence>
<dbReference type="PANTHER" id="PTHR14076">
    <property type="entry name" value="RECEPTOR ACTIVITY MODIFYING PROTEIN RAMP"/>
    <property type="match status" value="1"/>
</dbReference>
<dbReference type="InterPro" id="IPR006985">
    <property type="entry name" value="RAMP"/>
</dbReference>
<evidence type="ECO:0000256" key="1">
    <source>
        <dbReference type="ARBA" id="ARBA00004251"/>
    </source>
</evidence>
<reference evidence="12" key="1">
    <citation type="submission" date="2022-08" db="EMBL/GenBank/DDBJ databases">
        <title>Genome sequencing of akame (Lates japonicus).</title>
        <authorList>
            <person name="Hashiguchi Y."/>
            <person name="Takahashi H."/>
        </authorList>
    </citation>
    <scope>NUCLEOTIDE SEQUENCE</scope>
    <source>
        <strain evidence="12">Kochi</strain>
    </source>
</reference>
<keyword evidence="3" id="KW-0813">Transport</keyword>
<dbReference type="GO" id="GO:0031623">
    <property type="term" value="P:receptor internalization"/>
    <property type="evidence" value="ECO:0007669"/>
    <property type="project" value="TreeGrafter"/>
</dbReference>
<keyword evidence="7 11" id="KW-1133">Transmembrane helix</keyword>
<evidence type="ECO:0000256" key="4">
    <source>
        <dbReference type="ARBA" id="ARBA00022475"/>
    </source>
</evidence>
<keyword evidence="4" id="KW-1003">Cell membrane</keyword>
<evidence type="ECO:0000256" key="5">
    <source>
        <dbReference type="ARBA" id="ARBA00022692"/>
    </source>
</evidence>
<proteinExistence type="inferred from homology"/>
<accession>A0AAD3MU81</accession>
<dbReference type="Gene3D" id="1.10.150.510">
    <property type="entry name" value="Receptor activity modifying family"/>
    <property type="match status" value="1"/>
</dbReference>
<evidence type="ECO:0000313" key="12">
    <source>
        <dbReference type="EMBL" id="GLD59996.1"/>
    </source>
</evidence>
<protein>
    <recommendedName>
        <fullName evidence="14">Receptor activity-modifying protein 3-like</fullName>
    </recommendedName>
</protein>
<keyword evidence="6" id="KW-0732">Signal</keyword>
<dbReference type="GO" id="GO:0072659">
    <property type="term" value="P:protein localization to plasma membrane"/>
    <property type="evidence" value="ECO:0007669"/>
    <property type="project" value="TreeGrafter"/>
</dbReference>
<keyword evidence="10" id="KW-0675">Receptor</keyword>
<comment type="subcellular location">
    <subcellularLocation>
        <location evidence="1">Cell membrane</location>
        <topology evidence="1">Single-pass type I membrane protein</topology>
    </subcellularLocation>
</comment>
<sequence>MTSQVTAWPHRLLLLPSSLSTMFLYLLFPLLIIGIEESQTANMTVEELNKVERNQTFSVFNKSNRTMKPGNVTSDFYNTVESQIEDELQNNLTSTALTEDNESFQDQEKEFPHRHCHQDLLVEFSHNYCEPHFHQEMMTIRPENWCLMESITRPYSNLTYCLEKLSEMVSCYYPNPNTQDFFLYIHSYYFHNCTKEELLFEDAPHGLVMALTLIPVSLIPIMVYLVVWKSKVQE</sequence>
<dbReference type="AlphaFoldDB" id="A0AAD3MU81"/>
<keyword evidence="9" id="KW-1015">Disulfide bond</keyword>
<dbReference type="GO" id="GO:0008277">
    <property type="term" value="P:regulation of G protein-coupled receptor signaling pathway"/>
    <property type="evidence" value="ECO:0007669"/>
    <property type="project" value="InterPro"/>
</dbReference>
<evidence type="ECO:0000256" key="10">
    <source>
        <dbReference type="ARBA" id="ARBA00023170"/>
    </source>
</evidence>
<comment type="caution">
    <text evidence="12">The sequence shown here is derived from an EMBL/GenBank/DDBJ whole genome shotgun (WGS) entry which is preliminary data.</text>
</comment>
<keyword evidence="13" id="KW-1185">Reference proteome</keyword>
<dbReference type="GO" id="GO:0005886">
    <property type="term" value="C:plasma membrane"/>
    <property type="evidence" value="ECO:0007669"/>
    <property type="project" value="UniProtKB-SubCell"/>
</dbReference>
<dbReference type="InterPro" id="IPR038126">
    <property type="entry name" value="RAMP_sf"/>
</dbReference>
<dbReference type="EMBL" id="BRZM01000039">
    <property type="protein sequence ID" value="GLD59996.1"/>
    <property type="molecule type" value="Genomic_DNA"/>
</dbReference>
<dbReference type="GO" id="GO:0043235">
    <property type="term" value="C:receptor complex"/>
    <property type="evidence" value="ECO:0007669"/>
    <property type="project" value="TreeGrafter"/>
</dbReference>
<keyword evidence="5 11" id="KW-0812">Transmembrane</keyword>
<name>A0AAD3MU81_LATJO</name>
<dbReference type="GO" id="GO:0015026">
    <property type="term" value="F:coreceptor activity"/>
    <property type="evidence" value="ECO:0007669"/>
    <property type="project" value="InterPro"/>
</dbReference>
<evidence type="ECO:0008006" key="14">
    <source>
        <dbReference type="Google" id="ProtNLM"/>
    </source>
</evidence>
<evidence type="ECO:0000256" key="6">
    <source>
        <dbReference type="ARBA" id="ARBA00022729"/>
    </source>
</evidence>
<evidence type="ECO:0000256" key="3">
    <source>
        <dbReference type="ARBA" id="ARBA00022448"/>
    </source>
</evidence>
<evidence type="ECO:0000256" key="8">
    <source>
        <dbReference type="ARBA" id="ARBA00023136"/>
    </source>
</evidence>
<dbReference type="Pfam" id="PF04901">
    <property type="entry name" value="RAMP"/>
    <property type="match status" value="1"/>
</dbReference>
<comment type="similarity">
    <text evidence="2">Belongs to the RAMP family.</text>
</comment>
<dbReference type="Proteomes" id="UP001279410">
    <property type="component" value="Unassembled WGS sequence"/>
</dbReference>
<dbReference type="GO" id="GO:0009986">
    <property type="term" value="C:cell surface"/>
    <property type="evidence" value="ECO:0007669"/>
    <property type="project" value="TreeGrafter"/>
</dbReference>
<feature type="transmembrane region" description="Helical" evidence="11">
    <location>
        <begin position="207"/>
        <end position="228"/>
    </location>
</feature>
<evidence type="ECO:0000256" key="9">
    <source>
        <dbReference type="ARBA" id="ARBA00023157"/>
    </source>
</evidence>
<dbReference type="GO" id="GO:0006886">
    <property type="term" value="P:intracellular protein transport"/>
    <property type="evidence" value="ECO:0007669"/>
    <property type="project" value="InterPro"/>
</dbReference>
<dbReference type="GO" id="GO:0032870">
    <property type="term" value="P:cellular response to hormone stimulus"/>
    <property type="evidence" value="ECO:0007669"/>
    <property type="project" value="TreeGrafter"/>
</dbReference>